<comment type="caution">
    <text evidence="1">The sequence shown here is derived from an EMBL/GenBank/DDBJ whole genome shotgun (WGS) entry which is preliminary data.</text>
</comment>
<proteinExistence type="predicted"/>
<dbReference type="AlphaFoldDB" id="A0A8S1MIH4"/>
<evidence type="ECO:0000313" key="2">
    <source>
        <dbReference type="Proteomes" id="UP000688137"/>
    </source>
</evidence>
<keyword evidence="2" id="KW-1185">Reference proteome</keyword>
<protein>
    <submittedName>
        <fullName evidence="1">Uncharacterized protein</fullName>
    </submittedName>
</protein>
<gene>
    <name evidence="1" type="ORF">PPRIM_AZ9-3.1.T0630004</name>
</gene>
<evidence type="ECO:0000313" key="1">
    <source>
        <dbReference type="EMBL" id="CAD8079948.1"/>
    </source>
</evidence>
<name>A0A8S1MIH4_PARPR</name>
<dbReference type="EMBL" id="CAJJDM010000064">
    <property type="protein sequence ID" value="CAD8079948.1"/>
    <property type="molecule type" value="Genomic_DNA"/>
</dbReference>
<organism evidence="1 2">
    <name type="scientific">Paramecium primaurelia</name>
    <dbReference type="NCBI Taxonomy" id="5886"/>
    <lineage>
        <taxon>Eukaryota</taxon>
        <taxon>Sar</taxon>
        <taxon>Alveolata</taxon>
        <taxon>Ciliophora</taxon>
        <taxon>Intramacronucleata</taxon>
        <taxon>Oligohymenophorea</taxon>
        <taxon>Peniculida</taxon>
        <taxon>Parameciidae</taxon>
        <taxon>Paramecium</taxon>
    </lineage>
</organism>
<sequence length="138" mass="15984">MGLQDSYCNLYPKAYYLISQKDQNDAQFSRSQDDVIFNKTTGDYNLDNLIVFFNPTYNQDIVLLLLIEFNSVSFPQSEESHPFLTYNYVTNYQLHADLKTFSFKLGGFFNQSLGGCVFYDTFNIILNVFGSSNLQLQR</sequence>
<accession>A0A8S1MIH4</accession>
<reference evidence="1" key="1">
    <citation type="submission" date="2021-01" db="EMBL/GenBank/DDBJ databases">
        <authorList>
            <consortium name="Genoscope - CEA"/>
            <person name="William W."/>
        </authorList>
    </citation>
    <scope>NUCLEOTIDE SEQUENCE</scope>
</reference>
<dbReference type="Proteomes" id="UP000688137">
    <property type="component" value="Unassembled WGS sequence"/>
</dbReference>